<protein>
    <submittedName>
        <fullName evidence="2">AMP-binding protein</fullName>
    </submittedName>
</protein>
<gene>
    <name evidence="2" type="ORF">GTA51_11705</name>
</gene>
<dbReference type="Pfam" id="PF00501">
    <property type="entry name" value="AMP-binding"/>
    <property type="match status" value="1"/>
</dbReference>
<dbReference type="NCBIfam" id="NF045666">
    <property type="entry name" value="DVU1553_fam_AMP"/>
    <property type="match status" value="1"/>
</dbReference>
<dbReference type="OrthoDB" id="5484550at2"/>
<dbReference type="InterPro" id="IPR000873">
    <property type="entry name" value="AMP-dep_synth/lig_dom"/>
</dbReference>
<dbReference type="AlphaFoldDB" id="A0A7C9MLJ1"/>
<dbReference type="Gene3D" id="3.40.50.12780">
    <property type="entry name" value="N-terminal domain of ligase-like"/>
    <property type="match status" value="1"/>
</dbReference>
<dbReference type="InterPro" id="IPR042099">
    <property type="entry name" value="ANL_N_sf"/>
</dbReference>
<evidence type="ECO:0000259" key="1">
    <source>
        <dbReference type="Pfam" id="PF00501"/>
    </source>
</evidence>
<dbReference type="SUPFAM" id="SSF56801">
    <property type="entry name" value="Acetyl-CoA synthetase-like"/>
    <property type="match status" value="1"/>
</dbReference>
<dbReference type="RefSeq" id="WP_160961297.1">
    <property type="nucleotide sequence ID" value="NZ_WVUD01000020.1"/>
</dbReference>
<comment type="caution">
    <text evidence="2">The sequence shown here is derived from an EMBL/GenBank/DDBJ whole genome shotgun (WGS) entry which is preliminary data.</text>
</comment>
<dbReference type="Proteomes" id="UP000482487">
    <property type="component" value="Unassembled WGS sequence"/>
</dbReference>
<evidence type="ECO:0000313" key="3">
    <source>
        <dbReference type="Proteomes" id="UP000482487"/>
    </source>
</evidence>
<feature type="domain" description="AMP-dependent synthetase/ligase" evidence="1">
    <location>
        <begin position="99"/>
        <end position="291"/>
    </location>
</feature>
<name>A0A7C9MLJ1_9BACT</name>
<proteinExistence type="predicted"/>
<dbReference type="PANTHER" id="PTHR36932">
    <property type="entry name" value="CAPSULAR POLYSACCHARIDE BIOSYNTHESIS PROTEIN"/>
    <property type="match status" value="1"/>
</dbReference>
<evidence type="ECO:0000313" key="2">
    <source>
        <dbReference type="EMBL" id="MYL83793.1"/>
    </source>
</evidence>
<accession>A0A7C9MLJ1</accession>
<keyword evidence="3" id="KW-1185">Reference proteome</keyword>
<dbReference type="InterPro" id="IPR053158">
    <property type="entry name" value="CapK_Type1_Caps_Biosynth"/>
</dbReference>
<reference evidence="2 3" key="1">
    <citation type="submission" date="2020-01" db="EMBL/GenBank/DDBJ databases">
        <title>Genome sequence of Desulfovibrio aerotolerans DSM 16695(T).</title>
        <authorList>
            <person name="Karnachuk O."/>
            <person name="Avakyan M."/>
            <person name="Mardanov A."/>
            <person name="Kadnikov V."/>
            <person name="Ravin N."/>
        </authorList>
    </citation>
    <scope>NUCLEOTIDE SEQUENCE [LARGE SCALE GENOMIC DNA]</scope>
    <source>
        <strain evidence="2 3">DSM 16695</strain>
    </source>
</reference>
<dbReference type="PANTHER" id="PTHR36932:SF1">
    <property type="entry name" value="CAPSULAR POLYSACCHARIDE BIOSYNTHESIS PROTEIN"/>
    <property type="match status" value="1"/>
</dbReference>
<organism evidence="2 3">
    <name type="scientific">Solidesulfovibrio aerotolerans</name>
    <dbReference type="NCBI Taxonomy" id="295255"/>
    <lineage>
        <taxon>Bacteria</taxon>
        <taxon>Pseudomonadati</taxon>
        <taxon>Thermodesulfobacteriota</taxon>
        <taxon>Desulfovibrionia</taxon>
        <taxon>Desulfovibrionales</taxon>
        <taxon>Desulfovibrionaceae</taxon>
        <taxon>Solidesulfovibrio</taxon>
    </lineage>
</organism>
<dbReference type="EMBL" id="WVUD01000020">
    <property type="protein sequence ID" value="MYL83793.1"/>
    <property type="molecule type" value="Genomic_DNA"/>
</dbReference>
<sequence length="352" mass="37249">MRLSPFDAWIAGAIGQAGETLDPARLADWQLAALKRAVAYARTAPFYRDRLAHLPPGFPDSVPAFATLPTTTPAELAASFPRFLTVPQDAIARLVTVATSGTTGPPKRMALTDADIEETLDCFRVVMAVTLDPGDTVLILFPAAKPDSVGDLIGRGMARLGAVPVFGDPSGNPARLAEALASHRPQSLIAAPSQLVAALDDPAVMDAARGTLRSVVYASDFLSPELREKTAARFGCRVFDYYSATEMAYGGGMECAAGCGYHLREAQLYFEVLEPLGDAPVAAGAVGEVVFTTLTPRGLPLIRYRTGDAARMLPGPCPCGSRLRRLGPILGRIERTEAGWTVGNPDKGRSAP</sequence>